<accession>A0ABM7R9Q6</accession>
<dbReference type="RefSeq" id="WP_338687636.1">
    <property type="nucleotide sequence ID" value="NZ_AP024702.1"/>
</dbReference>
<evidence type="ECO:0000313" key="3">
    <source>
        <dbReference type="Proteomes" id="UP001374893"/>
    </source>
</evidence>
<proteinExistence type="predicted"/>
<reference evidence="2 3" key="1">
    <citation type="submission" date="2021-06" db="EMBL/GenBank/DDBJ databases">
        <title>Complete genome of Haloferula helveola possessing various polysaccharide degrading enzymes.</title>
        <authorList>
            <person name="Takami H."/>
            <person name="Huang C."/>
            <person name="Hamasaki K."/>
        </authorList>
    </citation>
    <scope>NUCLEOTIDE SEQUENCE [LARGE SCALE GENOMIC DNA]</scope>
    <source>
        <strain evidence="2 3">CN-1</strain>
    </source>
</reference>
<evidence type="ECO:0000313" key="2">
    <source>
        <dbReference type="EMBL" id="BCX46220.1"/>
    </source>
</evidence>
<name>A0ABM7R9Q6_9BACT</name>
<sequence length="187" mass="20156">MMRTRYLVSVLAVVLGVGILMQLFRRQEVSAPEANRSAEAKAGQPSGESESDGPSGMDFLDGYSDAGSTPAEDMRKLGRAVEGMLLLFKGLDTRLIATNRQLSDFITGANPERLAYLDRSHPVFDGEGRMADRWGSPIVIHPLGTGLLELRSAGPDRVAYTEDDLSLLPDGQLIAGYGSRLIGSESE</sequence>
<dbReference type="EMBL" id="AP024702">
    <property type="protein sequence ID" value="BCX46220.1"/>
    <property type="molecule type" value="Genomic_DNA"/>
</dbReference>
<organism evidence="2 3">
    <name type="scientific">Haloferula helveola</name>
    <dbReference type="NCBI Taxonomy" id="490095"/>
    <lineage>
        <taxon>Bacteria</taxon>
        <taxon>Pseudomonadati</taxon>
        <taxon>Verrucomicrobiota</taxon>
        <taxon>Verrucomicrobiia</taxon>
        <taxon>Verrucomicrobiales</taxon>
        <taxon>Verrucomicrobiaceae</taxon>
        <taxon>Haloferula</taxon>
    </lineage>
</organism>
<evidence type="ECO:0008006" key="4">
    <source>
        <dbReference type="Google" id="ProtNLM"/>
    </source>
</evidence>
<feature type="compositionally biased region" description="Low complexity" evidence="1">
    <location>
        <begin position="43"/>
        <end position="56"/>
    </location>
</feature>
<feature type="region of interest" description="Disordered" evidence="1">
    <location>
        <begin position="31"/>
        <end position="71"/>
    </location>
</feature>
<dbReference type="Proteomes" id="UP001374893">
    <property type="component" value="Chromosome"/>
</dbReference>
<gene>
    <name evidence="2" type="ORF">HAHE_01280</name>
</gene>
<protein>
    <recommendedName>
        <fullName evidence="4">PAS domain-containing sensor histidine kinase</fullName>
    </recommendedName>
</protein>
<evidence type="ECO:0000256" key="1">
    <source>
        <dbReference type="SAM" id="MobiDB-lite"/>
    </source>
</evidence>
<keyword evidence="3" id="KW-1185">Reference proteome</keyword>